<organism evidence="1 2">
    <name type="scientific">Nitrosotalea devaniterrae</name>
    <dbReference type="NCBI Taxonomy" id="1078905"/>
    <lineage>
        <taxon>Archaea</taxon>
        <taxon>Nitrososphaerota</taxon>
        <taxon>Nitrososphaeria</taxon>
        <taxon>Nitrosotaleales</taxon>
        <taxon>Nitrosotaleaceae</taxon>
        <taxon>Nitrosotalea</taxon>
    </lineage>
</organism>
<sequence length="204" mass="22852">MFKNPSDGSQSQLNLQTMLEQDLINSVFYSDPFLKAGFVSKLVQDTELEVLYLDLDLLYSGYVVSGIISTEKNLTLFQPTTETLYKMIKEILVKASLSQTIVVVDSLNGLFNILNRKKNIGKTVMSIIMLLASMTKMTKSYLVVTSMVRYKKEEGWILSPTGKRLIETKNSKKILLEYGKEGIVLSIPSDSCKLVIPANLIPLV</sequence>
<dbReference type="KEGG" id="ndv:NDEV_2093"/>
<accession>A0A128A667</accession>
<evidence type="ECO:0000313" key="2">
    <source>
        <dbReference type="Proteomes" id="UP000196239"/>
    </source>
</evidence>
<dbReference type="Proteomes" id="UP000196239">
    <property type="component" value="Chromosome 1"/>
</dbReference>
<dbReference type="AlphaFoldDB" id="A0A128A667"/>
<keyword evidence="2" id="KW-1185">Reference proteome</keyword>
<reference evidence="2" key="1">
    <citation type="submission" date="2015-10" db="EMBL/GenBank/DDBJ databases">
        <authorList>
            <person name="Lehtovirta-Morley L.E."/>
            <person name="Vieille C."/>
        </authorList>
    </citation>
    <scope>NUCLEOTIDE SEQUENCE [LARGE SCALE GENOMIC DNA]</scope>
</reference>
<protein>
    <submittedName>
        <fullName evidence="1">Uncharacterized protein</fullName>
    </submittedName>
</protein>
<proteinExistence type="predicted"/>
<evidence type="ECO:0000313" key="1">
    <source>
        <dbReference type="EMBL" id="CUR52855.1"/>
    </source>
</evidence>
<gene>
    <name evidence="1" type="ORF">NDEV_2093</name>
</gene>
<name>A0A128A667_9ARCH</name>
<dbReference type="EMBL" id="LN890280">
    <property type="protein sequence ID" value="CUR52855.1"/>
    <property type="molecule type" value="Genomic_DNA"/>
</dbReference>